<evidence type="ECO:0000313" key="3">
    <source>
        <dbReference type="Proteomes" id="UP000828390"/>
    </source>
</evidence>
<evidence type="ECO:0000256" key="1">
    <source>
        <dbReference type="SAM" id="MobiDB-lite"/>
    </source>
</evidence>
<accession>A0A9D4QNM1</accession>
<dbReference type="EMBL" id="JAIWYP010000004">
    <property type="protein sequence ID" value="KAH3836762.1"/>
    <property type="molecule type" value="Genomic_DNA"/>
</dbReference>
<keyword evidence="3" id="KW-1185">Reference proteome</keyword>
<proteinExistence type="predicted"/>
<sequence length="54" mass="6304">MLDSDDANNPPNDYSPPAASQVKQKRRHFRPAHRHSQMRPIILVHFQTVFSVKH</sequence>
<organism evidence="2 3">
    <name type="scientific">Dreissena polymorpha</name>
    <name type="common">Zebra mussel</name>
    <name type="synonym">Mytilus polymorpha</name>
    <dbReference type="NCBI Taxonomy" id="45954"/>
    <lineage>
        <taxon>Eukaryota</taxon>
        <taxon>Metazoa</taxon>
        <taxon>Spiralia</taxon>
        <taxon>Lophotrochozoa</taxon>
        <taxon>Mollusca</taxon>
        <taxon>Bivalvia</taxon>
        <taxon>Autobranchia</taxon>
        <taxon>Heteroconchia</taxon>
        <taxon>Euheterodonta</taxon>
        <taxon>Imparidentia</taxon>
        <taxon>Neoheterodontei</taxon>
        <taxon>Myida</taxon>
        <taxon>Dreissenoidea</taxon>
        <taxon>Dreissenidae</taxon>
        <taxon>Dreissena</taxon>
    </lineage>
</organism>
<name>A0A9D4QNM1_DREPO</name>
<protein>
    <submittedName>
        <fullName evidence="2">Uncharacterized protein</fullName>
    </submittedName>
</protein>
<feature type="region of interest" description="Disordered" evidence="1">
    <location>
        <begin position="1"/>
        <end position="36"/>
    </location>
</feature>
<gene>
    <name evidence="2" type="ORF">DPMN_110137</name>
</gene>
<comment type="caution">
    <text evidence="2">The sequence shown here is derived from an EMBL/GenBank/DDBJ whole genome shotgun (WGS) entry which is preliminary data.</text>
</comment>
<dbReference type="AlphaFoldDB" id="A0A9D4QNM1"/>
<reference evidence="2" key="1">
    <citation type="journal article" date="2019" name="bioRxiv">
        <title>The Genome of the Zebra Mussel, Dreissena polymorpha: A Resource for Invasive Species Research.</title>
        <authorList>
            <person name="McCartney M.A."/>
            <person name="Auch B."/>
            <person name="Kono T."/>
            <person name="Mallez S."/>
            <person name="Zhang Y."/>
            <person name="Obille A."/>
            <person name="Becker A."/>
            <person name="Abrahante J.E."/>
            <person name="Garbe J."/>
            <person name="Badalamenti J.P."/>
            <person name="Herman A."/>
            <person name="Mangelson H."/>
            <person name="Liachko I."/>
            <person name="Sullivan S."/>
            <person name="Sone E.D."/>
            <person name="Koren S."/>
            <person name="Silverstein K.A.T."/>
            <person name="Beckman K.B."/>
            <person name="Gohl D.M."/>
        </authorList>
    </citation>
    <scope>NUCLEOTIDE SEQUENCE</scope>
    <source>
        <strain evidence="2">Duluth1</strain>
        <tissue evidence="2">Whole animal</tissue>
    </source>
</reference>
<reference evidence="2" key="2">
    <citation type="submission" date="2020-11" db="EMBL/GenBank/DDBJ databases">
        <authorList>
            <person name="McCartney M.A."/>
            <person name="Auch B."/>
            <person name="Kono T."/>
            <person name="Mallez S."/>
            <person name="Becker A."/>
            <person name="Gohl D.M."/>
            <person name="Silverstein K.A.T."/>
            <person name="Koren S."/>
            <person name="Bechman K.B."/>
            <person name="Herman A."/>
            <person name="Abrahante J.E."/>
            <person name="Garbe J."/>
        </authorList>
    </citation>
    <scope>NUCLEOTIDE SEQUENCE</scope>
    <source>
        <strain evidence="2">Duluth1</strain>
        <tissue evidence="2">Whole animal</tissue>
    </source>
</reference>
<feature type="compositionally biased region" description="Basic residues" evidence="1">
    <location>
        <begin position="23"/>
        <end position="36"/>
    </location>
</feature>
<evidence type="ECO:0000313" key="2">
    <source>
        <dbReference type="EMBL" id="KAH3836762.1"/>
    </source>
</evidence>
<dbReference type="Proteomes" id="UP000828390">
    <property type="component" value="Unassembled WGS sequence"/>
</dbReference>